<accession>A0ABM7UIR1</accession>
<evidence type="ECO:0000313" key="5">
    <source>
        <dbReference type="Proteomes" id="UP000245263"/>
    </source>
</evidence>
<dbReference type="InterPro" id="IPR011108">
    <property type="entry name" value="RMMBL"/>
</dbReference>
<evidence type="ECO:0000313" key="4">
    <source>
        <dbReference type="EMBL" id="BDA78654.1"/>
    </source>
</evidence>
<protein>
    <submittedName>
        <fullName evidence="4">MBL fold metallo-hydrolase</fullName>
    </submittedName>
</protein>
<dbReference type="Pfam" id="PF07521">
    <property type="entry name" value="RMMBL"/>
    <property type="match status" value="1"/>
</dbReference>
<keyword evidence="5" id="KW-1185">Reference proteome</keyword>
<dbReference type="SMART" id="SM00849">
    <property type="entry name" value="Lactamase_B"/>
    <property type="match status" value="1"/>
</dbReference>
<organism evidence="4 5">
    <name type="scientific">Leptospira kobayashii</name>
    <dbReference type="NCBI Taxonomy" id="1917830"/>
    <lineage>
        <taxon>Bacteria</taxon>
        <taxon>Pseudomonadati</taxon>
        <taxon>Spirochaetota</taxon>
        <taxon>Spirochaetia</taxon>
        <taxon>Leptospirales</taxon>
        <taxon>Leptospiraceae</taxon>
        <taxon>Leptospira</taxon>
    </lineage>
</organism>
<feature type="domain" description="Metallo-beta-lactamase" evidence="2">
    <location>
        <begin position="12"/>
        <end position="240"/>
    </location>
</feature>
<feature type="domain" description="Beta-Casp" evidence="3">
    <location>
        <begin position="245"/>
        <end position="365"/>
    </location>
</feature>
<dbReference type="Gene3D" id="3.40.50.10890">
    <property type="match status" value="1"/>
</dbReference>
<dbReference type="PANTHER" id="PTHR11203">
    <property type="entry name" value="CLEAVAGE AND POLYADENYLATION SPECIFICITY FACTOR FAMILY MEMBER"/>
    <property type="match status" value="1"/>
</dbReference>
<sequence length="452" mass="50740">MIQFLGGAGTVTGSKYLLQAFGKKILIDCGLFQGEKELRLLNWKEAPVDVTLVDLVLLTHGHLDHCGFLPRIVKDGYNGPIYGTAPSLDIASIVLKDSARLQEEDAHIANNSSYSKHKPALPLYDSNDVENTLSLFHSVELDHWISVTPDVQFRFRYNGHILGASFIEIRVGEKKLVFSGDIGRDGDPLLYTPEKPEDADILLLESTYGNRIHRGNPEKRLIQLVNQYSDSNGSIIIPSFAVERTQLLMFLLWRLRKEKKIPNIPIYMDSPMGLHVFEVFQNYGPKWHKLTKAECREISKDIIRIKDAGESKRNTKNKGPRIIIAGSGMATGGRVLSYMEQSLGDNESLILLVGYQAAGTRGRKLLRGDTEIKIRGKYYEVRCDVESIDGLSAHADQSELLEWISHLKKQPEKICIVHGEPEAAHSLREKIEKTSNGEVIVPELNDTITFEV</sequence>
<evidence type="ECO:0000259" key="2">
    <source>
        <dbReference type="SMART" id="SM00849"/>
    </source>
</evidence>
<dbReference type="InterPro" id="IPR001279">
    <property type="entry name" value="Metallo-B-lactamas"/>
</dbReference>
<dbReference type="InterPro" id="IPR036866">
    <property type="entry name" value="RibonucZ/Hydroxyglut_hydro"/>
</dbReference>
<dbReference type="EMBL" id="AP025028">
    <property type="protein sequence ID" value="BDA78654.1"/>
    <property type="molecule type" value="Genomic_DNA"/>
</dbReference>
<dbReference type="PANTHER" id="PTHR11203:SF37">
    <property type="entry name" value="INTEGRATOR COMPLEX SUBUNIT 11"/>
    <property type="match status" value="1"/>
</dbReference>
<dbReference type="InterPro" id="IPR050698">
    <property type="entry name" value="MBL"/>
</dbReference>
<keyword evidence="1" id="KW-0378">Hydrolase</keyword>
<dbReference type="SUPFAM" id="SSF56281">
    <property type="entry name" value="Metallo-hydrolase/oxidoreductase"/>
    <property type="match status" value="1"/>
</dbReference>
<reference evidence="4 5" key="1">
    <citation type="submission" date="2021-08" db="EMBL/GenBank/DDBJ databases">
        <title>Complete genome sequence of Leptospira kobayashii strain E30.</title>
        <authorList>
            <person name="Nakao R."/>
            <person name="Nakamura S."/>
            <person name="Masuzawa T."/>
            <person name="Koizumi N."/>
        </authorList>
    </citation>
    <scope>NUCLEOTIDE SEQUENCE [LARGE SCALE GENOMIC DNA]</scope>
    <source>
        <strain evidence="4 5">E30</strain>
    </source>
</reference>
<dbReference type="RefSeq" id="WP_242935417.1">
    <property type="nucleotide sequence ID" value="NZ_AP025028.1"/>
</dbReference>
<dbReference type="Pfam" id="PF00753">
    <property type="entry name" value="Lactamase_B"/>
    <property type="match status" value="1"/>
</dbReference>
<evidence type="ECO:0000256" key="1">
    <source>
        <dbReference type="ARBA" id="ARBA00022801"/>
    </source>
</evidence>
<dbReference type="InterPro" id="IPR022712">
    <property type="entry name" value="Beta_Casp"/>
</dbReference>
<dbReference type="SMART" id="SM01027">
    <property type="entry name" value="Beta-Casp"/>
    <property type="match status" value="1"/>
</dbReference>
<evidence type="ECO:0000259" key="3">
    <source>
        <dbReference type="SMART" id="SM01027"/>
    </source>
</evidence>
<dbReference type="Proteomes" id="UP000245263">
    <property type="component" value="Chromosome 1"/>
</dbReference>
<dbReference type="Pfam" id="PF10996">
    <property type="entry name" value="Beta-Casp"/>
    <property type="match status" value="1"/>
</dbReference>
<name>A0ABM7UIR1_9LEPT</name>
<dbReference type="Gene3D" id="3.60.15.10">
    <property type="entry name" value="Ribonuclease Z/Hydroxyacylglutathione hydrolase-like"/>
    <property type="match status" value="1"/>
</dbReference>
<gene>
    <name evidence="4" type="ORF">LPTSP3_g15840</name>
</gene>
<proteinExistence type="predicted"/>
<dbReference type="CDD" id="cd16295">
    <property type="entry name" value="TTHA0252-CPSF-like_MBL-fold"/>
    <property type="match status" value="1"/>
</dbReference>